<dbReference type="InterPro" id="IPR020901">
    <property type="entry name" value="Prtase_inh_Kunz-CS"/>
</dbReference>
<dbReference type="PANTHER" id="PTHR46751">
    <property type="entry name" value="EPPIN"/>
    <property type="match status" value="1"/>
</dbReference>
<evidence type="ECO:0000259" key="4">
    <source>
        <dbReference type="PROSITE" id="PS50279"/>
    </source>
</evidence>
<dbReference type="Proteomes" id="UP000887565">
    <property type="component" value="Unplaced"/>
</dbReference>
<feature type="domain" description="BPTI/Kunitz inhibitor" evidence="4">
    <location>
        <begin position="39"/>
        <end position="90"/>
    </location>
</feature>
<dbReference type="Gene3D" id="4.10.410.10">
    <property type="entry name" value="Pancreatic trypsin inhibitor Kunitz domain"/>
    <property type="match status" value="1"/>
</dbReference>
<evidence type="ECO:0000259" key="5">
    <source>
        <dbReference type="PROSITE" id="PS51390"/>
    </source>
</evidence>
<dbReference type="AlphaFoldDB" id="A0A915IN15"/>
<dbReference type="WBParaSite" id="nRc.2.0.1.t14838-RA">
    <property type="protein sequence ID" value="nRc.2.0.1.t14838-RA"/>
    <property type="gene ID" value="nRc.2.0.1.g14838"/>
</dbReference>
<dbReference type="InterPro" id="IPR036645">
    <property type="entry name" value="Elafin-like_sf"/>
</dbReference>
<feature type="chain" id="PRO_5037295508" evidence="3">
    <location>
        <begin position="22"/>
        <end position="177"/>
    </location>
</feature>
<dbReference type="Pfam" id="PF00014">
    <property type="entry name" value="Kunitz_BPTI"/>
    <property type="match status" value="1"/>
</dbReference>
<evidence type="ECO:0000313" key="6">
    <source>
        <dbReference type="Proteomes" id="UP000887565"/>
    </source>
</evidence>
<feature type="signal peptide" evidence="3">
    <location>
        <begin position="1"/>
        <end position="21"/>
    </location>
</feature>
<dbReference type="PROSITE" id="PS00280">
    <property type="entry name" value="BPTI_KUNITZ_1"/>
    <property type="match status" value="1"/>
</dbReference>
<name>A0A915IN15_ROMCU</name>
<reference evidence="7" key="1">
    <citation type="submission" date="2022-11" db="UniProtKB">
        <authorList>
            <consortium name="WormBaseParasite"/>
        </authorList>
    </citation>
    <scope>IDENTIFICATION</scope>
</reference>
<dbReference type="SUPFAM" id="SSF57362">
    <property type="entry name" value="BPTI-like"/>
    <property type="match status" value="1"/>
</dbReference>
<dbReference type="Pfam" id="PF00095">
    <property type="entry name" value="WAP"/>
    <property type="match status" value="1"/>
</dbReference>
<evidence type="ECO:0000256" key="3">
    <source>
        <dbReference type="SAM" id="SignalP"/>
    </source>
</evidence>
<dbReference type="InterPro" id="IPR002223">
    <property type="entry name" value="Kunitz_BPTI"/>
</dbReference>
<keyword evidence="6" id="KW-1185">Reference proteome</keyword>
<keyword evidence="3" id="KW-0732">Signal</keyword>
<sequence>MSFSTGFSFFCYVLVLVEVKAEIPYDQFIDKALNHERVCIEPPAFVGMCRAAFPRFSFHKSDNQCKRFIYGGCDGNENNFETEGHCKRVCIDKQTCPVPELQKPREGCRYDESLNEKGCPKYVIVCDVKSGKCPNDHAKAHQDACVVECGYGDDKCPGAEKCCKIGCNRICVAPTKA</sequence>
<dbReference type="InterPro" id="IPR008197">
    <property type="entry name" value="WAP_dom"/>
</dbReference>
<dbReference type="Gene3D" id="4.10.75.10">
    <property type="entry name" value="Elafin-like"/>
    <property type="match status" value="1"/>
</dbReference>
<evidence type="ECO:0000313" key="7">
    <source>
        <dbReference type="WBParaSite" id="nRc.2.0.1.t14838-RA"/>
    </source>
</evidence>
<comment type="similarity">
    <text evidence="2">Belongs to the venom Kunitz-type family. 03 (sub-Kunitz) subfamily.</text>
</comment>
<dbReference type="PROSITE" id="PS51390">
    <property type="entry name" value="WAP"/>
    <property type="match status" value="1"/>
</dbReference>
<dbReference type="GO" id="GO:0005576">
    <property type="term" value="C:extracellular region"/>
    <property type="evidence" value="ECO:0007669"/>
    <property type="project" value="InterPro"/>
</dbReference>
<keyword evidence="1" id="KW-1015">Disulfide bond</keyword>
<proteinExistence type="inferred from homology"/>
<evidence type="ECO:0000256" key="2">
    <source>
        <dbReference type="ARBA" id="ARBA00038506"/>
    </source>
</evidence>
<dbReference type="InterPro" id="IPR051388">
    <property type="entry name" value="Serpin_venom_toxin"/>
</dbReference>
<dbReference type="SUPFAM" id="SSF57256">
    <property type="entry name" value="Elafin-like"/>
    <property type="match status" value="1"/>
</dbReference>
<feature type="domain" description="WAP" evidence="5">
    <location>
        <begin position="126"/>
        <end position="175"/>
    </location>
</feature>
<organism evidence="6 7">
    <name type="scientific">Romanomermis culicivorax</name>
    <name type="common">Nematode worm</name>
    <dbReference type="NCBI Taxonomy" id="13658"/>
    <lineage>
        <taxon>Eukaryota</taxon>
        <taxon>Metazoa</taxon>
        <taxon>Ecdysozoa</taxon>
        <taxon>Nematoda</taxon>
        <taxon>Enoplea</taxon>
        <taxon>Dorylaimia</taxon>
        <taxon>Mermithida</taxon>
        <taxon>Mermithoidea</taxon>
        <taxon>Mermithidae</taxon>
        <taxon>Romanomermis</taxon>
    </lineage>
</organism>
<accession>A0A915IN15</accession>
<dbReference type="PRINTS" id="PR00759">
    <property type="entry name" value="BASICPTASE"/>
</dbReference>
<dbReference type="CDD" id="cd00109">
    <property type="entry name" value="Kunitz-type"/>
    <property type="match status" value="1"/>
</dbReference>
<dbReference type="GO" id="GO:0004867">
    <property type="term" value="F:serine-type endopeptidase inhibitor activity"/>
    <property type="evidence" value="ECO:0007669"/>
    <property type="project" value="InterPro"/>
</dbReference>
<dbReference type="SMART" id="SM00131">
    <property type="entry name" value="KU"/>
    <property type="match status" value="1"/>
</dbReference>
<protein>
    <submittedName>
        <fullName evidence="7">Uncharacterized protein</fullName>
    </submittedName>
</protein>
<evidence type="ECO:0000256" key="1">
    <source>
        <dbReference type="ARBA" id="ARBA00023157"/>
    </source>
</evidence>
<dbReference type="PROSITE" id="PS50279">
    <property type="entry name" value="BPTI_KUNITZ_2"/>
    <property type="match status" value="1"/>
</dbReference>
<dbReference type="PANTHER" id="PTHR46751:SF1">
    <property type="entry name" value="WAP FOUR-DISULFIDE CORE DOMAIN PROTEIN 6A"/>
    <property type="match status" value="1"/>
</dbReference>
<dbReference type="InterPro" id="IPR036880">
    <property type="entry name" value="Kunitz_BPTI_sf"/>
</dbReference>